<gene>
    <name evidence="1" type="ORF">JOB18_031522</name>
</gene>
<evidence type="ECO:0000313" key="1">
    <source>
        <dbReference type="EMBL" id="KAG7510782.1"/>
    </source>
</evidence>
<accession>A0AAV6S326</accession>
<comment type="caution">
    <text evidence="1">The sequence shown here is derived from an EMBL/GenBank/DDBJ whole genome shotgun (WGS) entry which is preliminary data.</text>
</comment>
<reference evidence="1 2" key="1">
    <citation type="journal article" date="2021" name="Sci. Rep.">
        <title>Chromosome anchoring in Senegalese sole (Solea senegalensis) reveals sex-associated markers and genome rearrangements in flatfish.</title>
        <authorList>
            <person name="Guerrero-Cozar I."/>
            <person name="Gomez-Garrido J."/>
            <person name="Berbel C."/>
            <person name="Martinez-Blanch J.F."/>
            <person name="Alioto T."/>
            <person name="Claros M.G."/>
            <person name="Gagnaire P.A."/>
            <person name="Manchado M."/>
        </authorList>
    </citation>
    <scope>NUCLEOTIDE SEQUENCE [LARGE SCALE GENOMIC DNA]</scope>
    <source>
        <strain evidence="1">Sse05_10M</strain>
    </source>
</reference>
<protein>
    <submittedName>
        <fullName evidence="1">Uncharacterized protein</fullName>
    </submittedName>
</protein>
<sequence length="103" mass="11320">MQAAVQPMDLVAGSRSSFRGYAYHHHYYYVIIKKSISNCINLCICCWSPSLSSVSTSSPSCPFSPPIFCPPPLRCPPFFLSPQPVEADDRTSLSLVLSEISSC</sequence>
<name>A0AAV6S326_SOLSE</name>
<dbReference type="Proteomes" id="UP000693946">
    <property type="component" value="Linkage Group LG16"/>
</dbReference>
<dbReference type="EMBL" id="JAGKHQ010000008">
    <property type="protein sequence ID" value="KAG7510782.1"/>
    <property type="molecule type" value="Genomic_DNA"/>
</dbReference>
<organism evidence="1 2">
    <name type="scientific">Solea senegalensis</name>
    <name type="common">Senegalese sole</name>
    <dbReference type="NCBI Taxonomy" id="28829"/>
    <lineage>
        <taxon>Eukaryota</taxon>
        <taxon>Metazoa</taxon>
        <taxon>Chordata</taxon>
        <taxon>Craniata</taxon>
        <taxon>Vertebrata</taxon>
        <taxon>Euteleostomi</taxon>
        <taxon>Actinopterygii</taxon>
        <taxon>Neopterygii</taxon>
        <taxon>Teleostei</taxon>
        <taxon>Neoteleostei</taxon>
        <taxon>Acanthomorphata</taxon>
        <taxon>Carangaria</taxon>
        <taxon>Pleuronectiformes</taxon>
        <taxon>Pleuronectoidei</taxon>
        <taxon>Soleidae</taxon>
        <taxon>Solea</taxon>
    </lineage>
</organism>
<dbReference type="AlphaFoldDB" id="A0AAV6S326"/>
<evidence type="ECO:0000313" key="2">
    <source>
        <dbReference type="Proteomes" id="UP000693946"/>
    </source>
</evidence>
<keyword evidence="2" id="KW-1185">Reference proteome</keyword>
<proteinExistence type="predicted"/>